<evidence type="ECO:0000313" key="2">
    <source>
        <dbReference type="Proteomes" id="UP000659172"/>
    </source>
</evidence>
<dbReference type="Gene3D" id="6.10.250.730">
    <property type="match status" value="1"/>
</dbReference>
<evidence type="ECO:0000313" key="1">
    <source>
        <dbReference type="EMBL" id="NVP54438.1"/>
    </source>
</evidence>
<sequence>MHNSAPRWATPVHVHLQCGLERGFVCVHDALDFLEHEWPSRTGALYARAANLCRVALDGGLPADMAREAFIFACLEAGMPVAGERRSRRRHEHVGDTLAASLVAHHAAETRMAHALAHGG</sequence>
<protein>
    <submittedName>
        <fullName evidence="1">DUF982 domain-containing protein</fullName>
    </submittedName>
</protein>
<proteinExistence type="predicted"/>
<dbReference type="Pfam" id="PF06169">
    <property type="entry name" value="DUF982"/>
    <property type="match status" value="1"/>
</dbReference>
<dbReference type="RefSeq" id="WP_176948457.1">
    <property type="nucleotide sequence ID" value="NZ_JABXYK010000002.1"/>
</dbReference>
<reference evidence="1 2" key="1">
    <citation type="submission" date="2020-06" db="EMBL/GenBank/DDBJ databases">
        <title>Rhizobium sp.nov. isolated from the tomato plant.</title>
        <authorList>
            <person name="Thin K.K."/>
            <person name="Zhang X."/>
            <person name="He S."/>
        </authorList>
    </citation>
    <scope>NUCLEOTIDE SEQUENCE [LARGE SCALE GENOMIC DNA]</scope>
    <source>
        <strain evidence="1 2">DBTS2</strain>
    </source>
</reference>
<accession>A0ABX2QCM0</accession>
<name>A0ABX2QCM0_9HYPH</name>
<organism evidence="1 2">
    <name type="scientific">Mycoplana rhizolycopersici</name>
    <dbReference type="NCBI Taxonomy" id="2746702"/>
    <lineage>
        <taxon>Bacteria</taxon>
        <taxon>Pseudomonadati</taxon>
        <taxon>Pseudomonadota</taxon>
        <taxon>Alphaproteobacteria</taxon>
        <taxon>Hyphomicrobiales</taxon>
        <taxon>Rhizobiaceae</taxon>
        <taxon>Mycoplana</taxon>
    </lineage>
</organism>
<dbReference type="EMBL" id="JABXYK010000002">
    <property type="protein sequence ID" value="NVP54438.1"/>
    <property type="molecule type" value="Genomic_DNA"/>
</dbReference>
<keyword evidence="2" id="KW-1185">Reference proteome</keyword>
<dbReference type="InterPro" id="IPR010385">
    <property type="entry name" value="DUF982"/>
</dbReference>
<dbReference type="Proteomes" id="UP000659172">
    <property type="component" value="Unassembled WGS sequence"/>
</dbReference>
<comment type="caution">
    <text evidence="1">The sequence shown here is derived from an EMBL/GenBank/DDBJ whole genome shotgun (WGS) entry which is preliminary data.</text>
</comment>
<gene>
    <name evidence="1" type="ORF">HV823_04105</name>
</gene>